<protein>
    <submittedName>
        <fullName evidence="1">Uncharacterized protein</fullName>
    </submittedName>
</protein>
<dbReference type="Proteomes" id="UP001163324">
    <property type="component" value="Chromosome 3"/>
</dbReference>
<dbReference type="EMBL" id="CM047942">
    <property type="protein sequence ID" value="KAI9901737.1"/>
    <property type="molecule type" value="Genomic_DNA"/>
</dbReference>
<name>A0ACC0V6G7_9HYPO</name>
<keyword evidence="2" id="KW-1185">Reference proteome</keyword>
<organism evidence="1 2">
    <name type="scientific">Trichothecium roseum</name>
    <dbReference type="NCBI Taxonomy" id="47278"/>
    <lineage>
        <taxon>Eukaryota</taxon>
        <taxon>Fungi</taxon>
        <taxon>Dikarya</taxon>
        <taxon>Ascomycota</taxon>
        <taxon>Pezizomycotina</taxon>
        <taxon>Sordariomycetes</taxon>
        <taxon>Hypocreomycetidae</taxon>
        <taxon>Hypocreales</taxon>
        <taxon>Hypocreales incertae sedis</taxon>
        <taxon>Trichothecium</taxon>
    </lineage>
</organism>
<accession>A0ACC0V6G7</accession>
<proteinExistence type="predicted"/>
<gene>
    <name evidence="1" type="ORF">N3K66_003554</name>
</gene>
<sequence>MSAARPARTLVGRCLASTRGQALMAAPAPVPPTTTKIPAALPSCSRQFHNSPPRPKRKTNFRNVKLAEMGLGDPAKMAKYQKDNFPDYTPEQLSAMAETYSPEQLEAIRAGEKAVDTRDFAVQGRLRDDMFRPRYFDDFRMMHPEYDLKPEAEVVPEEPNWPGEEAYIRAYEKKMLDLMGRSMDNHLSRSLLRAMRTVKATPAGQDTLDLTGEEIEELLLDPELMKRYMVKEEDGLPVKKDNAAAEYMSKAEAMKLDEAIDEAFARELKGMTQGEMLAAMPSQFDYNRDTVEGVVRAHSAVAPELGKVPGVAGLYTKPDAEDVGKDDTGEYTELKQLTGMKLDEITSIYTKVLVVRQVHNQTRLGKIRSAAVIVIAGNGNGRLGMGTSKSTDIITARQTAKLLAIRNMKPVRRYENRTIYGQVTSKVSGTVVALESRPPGFGLRVPERLFEMFRAAGLHDMAAKIPRSKSPLNTVKATYHALMNQPDPEEIAIGRGKKMVDARKVYYGGAVY</sequence>
<reference evidence="1" key="1">
    <citation type="submission" date="2022-10" db="EMBL/GenBank/DDBJ databases">
        <title>Complete Genome of Trichothecium roseum strain YXFP-22015, a Plant Pathogen Isolated from Citrus.</title>
        <authorList>
            <person name="Wang Y."/>
            <person name="Zhu L."/>
        </authorList>
    </citation>
    <scope>NUCLEOTIDE SEQUENCE</scope>
    <source>
        <strain evidence="1">YXFP-22015</strain>
    </source>
</reference>
<evidence type="ECO:0000313" key="2">
    <source>
        <dbReference type="Proteomes" id="UP001163324"/>
    </source>
</evidence>
<comment type="caution">
    <text evidence="1">The sequence shown here is derived from an EMBL/GenBank/DDBJ whole genome shotgun (WGS) entry which is preliminary data.</text>
</comment>
<evidence type="ECO:0000313" key="1">
    <source>
        <dbReference type="EMBL" id="KAI9901737.1"/>
    </source>
</evidence>